<dbReference type="Proteomes" id="UP001198630">
    <property type="component" value="Unassembled WGS sequence"/>
</dbReference>
<sequence>MTELADTTMRSIDAGDLTEPLQSPDLTARHQTLRRAFSQFPSGVIAICTLGPDGPVGMAVSSFTSVSLEPALVSICIDRASTTWPKLSTARRIGISVLGAEQAELCKALAARNADRFATATWHASPDDAVFLAGASLWLDCRVDRTIQAGDHDIVLFEVLGTRAHDGHHPLVFHRSTLRTLES</sequence>
<feature type="domain" description="Flavin reductase like" evidence="4">
    <location>
        <begin position="37"/>
        <end position="180"/>
    </location>
</feature>
<dbReference type="EMBL" id="JAJNCO010000032">
    <property type="protein sequence ID" value="MCD2114875.1"/>
    <property type="molecule type" value="Genomic_DNA"/>
</dbReference>
<reference evidence="5" key="1">
    <citation type="submission" date="2021-11" db="EMBL/GenBank/DDBJ databases">
        <title>Development of a sustainable strategy for remediation of hydrocarbon-contaminated territories based on the waste exchange concept.</title>
        <authorList>
            <person name="Elkin A."/>
        </authorList>
    </citation>
    <scope>NUCLEOTIDE SEQUENCE</scope>
    <source>
        <strain evidence="5">IEGM 757</strain>
    </source>
</reference>
<evidence type="ECO:0000256" key="3">
    <source>
        <dbReference type="SAM" id="MobiDB-lite"/>
    </source>
</evidence>
<dbReference type="SMART" id="SM00903">
    <property type="entry name" value="Flavin_Reduct"/>
    <property type="match status" value="1"/>
</dbReference>
<organism evidence="5 6">
    <name type="scientific">Rhodococcus rhodochrous</name>
    <dbReference type="NCBI Taxonomy" id="1829"/>
    <lineage>
        <taxon>Bacteria</taxon>
        <taxon>Bacillati</taxon>
        <taxon>Actinomycetota</taxon>
        <taxon>Actinomycetes</taxon>
        <taxon>Mycobacteriales</taxon>
        <taxon>Nocardiaceae</taxon>
        <taxon>Rhodococcus</taxon>
    </lineage>
</organism>
<evidence type="ECO:0000256" key="1">
    <source>
        <dbReference type="ARBA" id="ARBA00008898"/>
    </source>
</evidence>
<dbReference type="PANTHER" id="PTHR30466">
    <property type="entry name" value="FLAVIN REDUCTASE"/>
    <property type="match status" value="1"/>
</dbReference>
<proteinExistence type="inferred from homology"/>
<dbReference type="AlphaFoldDB" id="A0AAW4XNX3"/>
<dbReference type="InterPro" id="IPR050268">
    <property type="entry name" value="NADH-dep_flavin_reductase"/>
</dbReference>
<keyword evidence="2" id="KW-0560">Oxidoreductase</keyword>
<evidence type="ECO:0000313" key="6">
    <source>
        <dbReference type="Proteomes" id="UP001198630"/>
    </source>
</evidence>
<name>A0AAW4XNX3_RHORH</name>
<comment type="similarity">
    <text evidence="1">Belongs to the non-flavoprotein flavin reductase family.</text>
</comment>
<dbReference type="InterPro" id="IPR002563">
    <property type="entry name" value="Flavin_Rdtase-like_dom"/>
</dbReference>
<dbReference type="RefSeq" id="WP_230792820.1">
    <property type="nucleotide sequence ID" value="NZ_JAJNCO010000032.1"/>
</dbReference>
<dbReference type="GO" id="GO:0010181">
    <property type="term" value="F:FMN binding"/>
    <property type="evidence" value="ECO:0007669"/>
    <property type="project" value="InterPro"/>
</dbReference>
<comment type="caution">
    <text evidence="5">The sequence shown here is derived from an EMBL/GenBank/DDBJ whole genome shotgun (WGS) entry which is preliminary data.</text>
</comment>
<evidence type="ECO:0000313" key="5">
    <source>
        <dbReference type="EMBL" id="MCD2114875.1"/>
    </source>
</evidence>
<gene>
    <name evidence="5" type="ORF">LQ384_27645</name>
</gene>
<evidence type="ECO:0000259" key="4">
    <source>
        <dbReference type="SMART" id="SM00903"/>
    </source>
</evidence>
<dbReference type="GO" id="GO:0042602">
    <property type="term" value="F:riboflavin reductase (NADPH) activity"/>
    <property type="evidence" value="ECO:0007669"/>
    <property type="project" value="TreeGrafter"/>
</dbReference>
<feature type="region of interest" description="Disordered" evidence="3">
    <location>
        <begin position="1"/>
        <end position="21"/>
    </location>
</feature>
<accession>A0AAW4XNX3</accession>
<dbReference type="PANTHER" id="PTHR30466:SF11">
    <property type="entry name" value="FLAVIN-DEPENDENT MONOOXYGENASE, REDUCTASE SUBUNIT HSAB"/>
    <property type="match status" value="1"/>
</dbReference>
<dbReference type="Pfam" id="PF01613">
    <property type="entry name" value="Flavin_Reduct"/>
    <property type="match status" value="1"/>
</dbReference>
<dbReference type="InterPro" id="IPR012349">
    <property type="entry name" value="Split_barrel_FMN-bd"/>
</dbReference>
<dbReference type="SUPFAM" id="SSF50475">
    <property type="entry name" value="FMN-binding split barrel"/>
    <property type="match status" value="1"/>
</dbReference>
<dbReference type="Gene3D" id="2.30.110.10">
    <property type="entry name" value="Electron Transport, Fmn-binding Protein, Chain A"/>
    <property type="match status" value="1"/>
</dbReference>
<evidence type="ECO:0000256" key="2">
    <source>
        <dbReference type="ARBA" id="ARBA00023002"/>
    </source>
</evidence>
<protein>
    <submittedName>
        <fullName evidence="5">Flavin reductase family protein</fullName>
    </submittedName>
</protein>